<name>A0A9X1NNV2_9ACTN</name>
<comment type="caution">
    <text evidence="6">The sequence shown here is derived from an EMBL/GenBank/DDBJ whole genome shotgun (WGS) entry which is preliminary data.</text>
</comment>
<gene>
    <name evidence="6" type="ORF">LR394_36965</name>
</gene>
<dbReference type="EMBL" id="JAJOMB010000030">
    <property type="protein sequence ID" value="MCD5316503.1"/>
    <property type="molecule type" value="Genomic_DNA"/>
</dbReference>
<dbReference type="GO" id="GO:0031460">
    <property type="term" value="P:glycine betaine transport"/>
    <property type="evidence" value="ECO:0007669"/>
    <property type="project" value="TreeGrafter"/>
</dbReference>
<dbReference type="PANTHER" id="PTHR47737">
    <property type="entry name" value="GLYCINE BETAINE/PROLINE BETAINE TRANSPORT SYSTEM PERMEASE PROTEIN PROW"/>
    <property type="match status" value="1"/>
</dbReference>
<dbReference type="InterPro" id="IPR007210">
    <property type="entry name" value="ABC_Gly_betaine_transp_sub-bd"/>
</dbReference>
<evidence type="ECO:0000256" key="2">
    <source>
        <dbReference type="ARBA" id="ARBA00022448"/>
    </source>
</evidence>
<reference evidence="6" key="1">
    <citation type="submission" date="2021-11" db="EMBL/GenBank/DDBJ databases">
        <title>Streptomyces corallinus and Kineosporia corallina sp. nov., two new coral-derived marine actinobacteria.</title>
        <authorList>
            <person name="Buangrab K."/>
            <person name="Sutthacheep M."/>
            <person name="Yeemin T."/>
            <person name="Harunari E."/>
            <person name="Igarashi Y."/>
            <person name="Sripreechasak P."/>
            <person name="Kanchanasin P."/>
            <person name="Tanasupawat S."/>
            <person name="Phongsopitanun W."/>
        </authorList>
    </citation>
    <scope>NUCLEOTIDE SEQUENCE</scope>
    <source>
        <strain evidence="6">JCM 31032</strain>
    </source>
</reference>
<dbReference type="GO" id="GO:0015226">
    <property type="term" value="F:carnitine transmembrane transporter activity"/>
    <property type="evidence" value="ECO:0007669"/>
    <property type="project" value="TreeGrafter"/>
</dbReference>
<sequence length="260" mass="28794">MAVVAGWDDAVAASHLWKVLLEERGYTVDLRDLDIASTFTGVANGQIDMYMDAWLPGVHKEYWDRFEDKLEIVSEWSKGTLMLAVPTYVDIDSIPDLKGRSSEFGGRIVGVEAGAGHMRLMREETIPTYDLDEYTLVEGSTPAMLAELNSAISRQQNIVVTLWSPHWAFGRWDLKELADPELTFGEPDNHTAIAGKGFSEAQPEVAGWLKNFSMEDSDLSGLMSQMQEAGAGNEATTVQKWAAENKELTDTWFEPAEAAA</sequence>
<dbReference type="GO" id="GO:0015871">
    <property type="term" value="P:choline transport"/>
    <property type="evidence" value="ECO:0007669"/>
    <property type="project" value="TreeGrafter"/>
</dbReference>
<dbReference type="CDD" id="cd13639">
    <property type="entry name" value="PBP2_OpuAC_like"/>
    <property type="match status" value="1"/>
</dbReference>
<keyword evidence="3" id="KW-1003">Cell membrane</keyword>
<protein>
    <submittedName>
        <fullName evidence="6">Glycine betaine ABC transporter substrate-binding protein</fullName>
    </submittedName>
</protein>
<organism evidence="6 7">
    <name type="scientific">Kineosporia babensis</name>
    <dbReference type="NCBI Taxonomy" id="499548"/>
    <lineage>
        <taxon>Bacteria</taxon>
        <taxon>Bacillati</taxon>
        <taxon>Actinomycetota</taxon>
        <taxon>Actinomycetes</taxon>
        <taxon>Kineosporiales</taxon>
        <taxon>Kineosporiaceae</taxon>
        <taxon>Kineosporia</taxon>
    </lineage>
</organism>
<evidence type="ECO:0000259" key="5">
    <source>
        <dbReference type="Pfam" id="PF04069"/>
    </source>
</evidence>
<feature type="domain" description="ABC-type glycine betaine transport system substrate-binding" evidence="5">
    <location>
        <begin position="5"/>
        <end position="243"/>
    </location>
</feature>
<keyword evidence="2" id="KW-0813">Transport</keyword>
<evidence type="ECO:0000313" key="7">
    <source>
        <dbReference type="Proteomes" id="UP001138997"/>
    </source>
</evidence>
<evidence type="ECO:0000256" key="4">
    <source>
        <dbReference type="ARBA" id="ARBA00023136"/>
    </source>
</evidence>
<dbReference type="Pfam" id="PF04069">
    <property type="entry name" value="OpuAC"/>
    <property type="match status" value="1"/>
</dbReference>
<dbReference type="GO" id="GO:0005275">
    <property type="term" value="F:amine transmembrane transporter activity"/>
    <property type="evidence" value="ECO:0007669"/>
    <property type="project" value="TreeGrafter"/>
</dbReference>
<dbReference type="AlphaFoldDB" id="A0A9X1NNV2"/>
<dbReference type="Gene3D" id="3.40.190.10">
    <property type="entry name" value="Periplasmic binding protein-like II"/>
    <property type="match status" value="1"/>
</dbReference>
<keyword evidence="4" id="KW-0472">Membrane</keyword>
<accession>A0A9X1NNV2</accession>
<evidence type="ECO:0000256" key="1">
    <source>
        <dbReference type="ARBA" id="ARBA00004236"/>
    </source>
</evidence>
<dbReference type="PANTHER" id="PTHR47737:SF1">
    <property type="entry name" value="GLYCINE BETAINE_PROLINE BETAINE TRANSPORT SYSTEM PERMEASE PROTEIN PROW"/>
    <property type="match status" value="1"/>
</dbReference>
<dbReference type="SUPFAM" id="SSF53850">
    <property type="entry name" value="Periplasmic binding protein-like II"/>
    <property type="match status" value="1"/>
</dbReference>
<evidence type="ECO:0000313" key="6">
    <source>
        <dbReference type="EMBL" id="MCD5316503.1"/>
    </source>
</evidence>
<comment type="subcellular location">
    <subcellularLocation>
        <location evidence="1">Cell membrane</location>
    </subcellularLocation>
</comment>
<evidence type="ECO:0000256" key="3">
    <source>
        <dbReference type="ARBA" id="ARBA00022475"/>
    </source>
</evidence>
<proteinExistence type="predicted"/>
<keyword evidence="7" id="KW-1185">Reference proteome</keyword>
<dbReference type="Proteomes" id="UP001138997">
    <property type="component" value="Unassembled WGS sequence"/>
</dbReference>
<dbReference type="GO" id="GO:0043190">
    <property type="term" value="C:ATP-binding cassette (ABC) transporter complex"/>
    <property type="evidence" value="ECO:0007669"/>
    <property type="project" value="InterPro"/>
</dbReference>
<dbReference type="Gene3D" id="3.40.190.100">
    <property type="entry name" value="Glycine betaine-binding periplasmic protein, domain 2"/>
    <property type="match status" value="1"/>
</dbReference>